<name>A0A9D4AJ41_9ROSI</name>
<dbReference type="AlphaFoldDB" id="A0A9D4AJ41"/>
<accession>A0A9D4AJ41</accession>
<comment type="caution">
    <text evidence="1">The sequence shown here is derived from an EMBL/GenBank/DDBJ whole genome shotgun (WGS) entry which is preliminary data.</text>
</comment>
<proteinExistence type="predicted"/>
<keyword evidence="2" id="KW-1185">Reference proteome</keyword>
<gene>
    <name evidence="1" type="ORF">J1N35_005281</name>
</gene>
<dbReference type="EMBL" id="JAIQCV010000002">
    <property type="protein sequence ID" value="KAH1122121.1"/>
    <property type="molecule type" value="Genomic_DNA"/>
</dbReference>
<dbReference type="Proteomes" id="UP000828251">
    <property type="component" value="Unassembled WGS sequence"/>
</dbReference>
<organism evidence="1 2">
    <name type="scientific">Gossypium stocksii</name>
    <dbReference type="NCBI Taxonomy" id="47602"/>
    <lineage>
        <taxon>Eukaryota</taxon>
        <taxon>Viridiplantae</taxon>
        <taxon>Streptophyta</taxon>
        <taxon>Embryophyta</taxon>
        <taxon>Tracheophyta</taxon>
        <taxon>Spermatophyta</taxon>
        <taxon>Magnoliopsida</taxon>
        <taxon>eudicotyledons</taxon>
        <taxon>Gunneridae</taxon>
        <taxon>Pentapetalae</taxon>
        <taxon>rosids</taxon>
        <taxon>malvids</taxon>
        <taxon>Malvales</taxon>
        <taxon>Malvaceae</taxon>
        <taxon>Malvoideae</taxon>
        <taxon>Gossypium</taxon>
    </lineage>
</organism>
<protein>
    <submittedName>
        <fullName evidence="1">Uncharacterized protein</fullName>
    </submittedName>
</protein>
<sequence length="143" mass="16627">MIHMVICWERSLDNINVFSLEYRYCVYPTERMQAPKNWLIYFGYGVILSENYGKPDPANVAKVKALFFRARTKTTAYELVLVYLSVKGEVLVCHNIDFVMRIKHEAKAFWSAQLNLKLGNVSYPRAKDDGYLKAINRPLLQTL</sequence>
<evidence type="ECO:0000313" key="2">
    <source>
        <dbReference type="Proteomes" id="UP000828251"/>
    </source>
</evidence>
<evidence type="ECO:0000313" key="1">
    <source>
        <dbReference type="EMBL" id="KAH1122121.1"/>
    </source>
</evidence>
<reference evidence="1 2" key="1">
    <citation type="journal article" date="2021" name="Plant Biotechnol. J.">
        <title>Multi-omics assisted identification of the key and species-specific regulatory components of drought-tolerant mechanisms in Gossypium stocksii.</title>
        <authorList>
            <person name="Yu D."/>
            <person name="Ke L."/>
            <person name="Zhang D."/>
            <person name="Wu Y."/>
            <person name="Sun Y."/>
            <person name="Mei J."/>
            <person name="Sun J."/>
            <person name="Sun Y."/>
        </authorList>
    </citation>
    <scope>NUCLEOTIDE SEQUENCE [LARGE SCALE GENOMIC DNA]</scope>
    <source>
        <strain evidence="2">cv. E1</strain>
        <tissue evidence="1">Leaf</tissue>
    </source>
</reference>